<keyword evidence="3" id="KW-1185">Reference proteome</keyword>
<comment type="caution">
    <text evidence="2">The sequence shown here is derived from an EMBL/GenBank/DDBJ whole genome shotgun (WGS) entry which is preliminary data.</text>
</comment>
<accession>A0A8K0HYT0</accession>
<reference evidence="2" key="2">
    <citation type="submission" date="2019-07" db="EMBL/GenBank/DDBJ databases">
        <authorList>
            <person name="Yang Y."/>
            <person name="Bocs S."/>
            <person name="Baudouin L."/>
        </authorList>
    </citation>
    <scope>NUCLEOTIDE SEQUENCE</scope>
    <source>
        <tissue evidence="2">Spear leaf of Hainan Tall coconut</tissue>
    </source>
</reference>
<proteinExistence type="predicted"/>
<reference evidence="2" key="1">
    <citation type="journal article" date="2017" name="Gigascience">
        <title>The genome draft of coconut (Cocos nucifera).</title>
        <authorList>
            <person name="Xiao Y."/>
            <person name="Xu P."/>
            <person name="Fan H."/>
            <person name="Baudouin L."/>
            <person name="Xia W."/>
            <person name="Bocs S."/>
            <person name="Xu J."/>
            <person name="Li Q."/>
            <person name="Guo A."/>
            <person name="Zhou L."/>
            <person name="Li J."/>
            <person name="Wu Y."/>
            <person name="Ma Z."/>
            <person name="Armero A."/>
            <person name="Issali A.E."/>
            <person name="Liu N."/>
            <person name="Peng M."/>
            <person name="Yang Y."/>
        </authorList>
    </citation>
    <scope>NUCLEOTIDE SEQUENCE</scope>
    <source>
        <tissue evidence="2">Spear leaf of Hainan Tall coconut</tissue>
    </source>
</reference>
<name>A0A8K0HYT0_COCNU</name>
<gene>
    <name evidence="2" type="ORF">COCNU_02G006230</name>
</gene>
<dbReference type="InterPro" id="IPR046829">
    <property type="entry name" value="Calmod_bind_C"/>
</dbReference>
<dbReference type="AlphaFoldDB" id="A0A8K0HYT0"/>
<sequence>MTEPFTVKDHRGEFVGIITDGVMCTLKDLNISQKVYVQQLVREAYQNWDKLEETDGLLLNANVPLLQNEPVHPGGMESLPWYPVDQETAALKYQMGSFDEAVAPPNNLQLGFND</sequence>
<evidence type="ECO:0000259" key="1">
    <source>
        <dbReference type="Pfam" id="PF20452"/>
    </source>
</evidence>
<dbReference type="Pfam" id="PF20452">
    <property type="entry name" value="Calmod_bind_C"/>
    <property type="match status" value="1"/>
</dbReference>
<dbReference type="EMBL" id="CM017873">
    <property type="protein sequence ID" value="KAG1330655.1"/>
    <property type="molecule type" value="Genomic_DNA"/>
</dbReference>
<protein>
    <submittedName>
        <fullName evidence="2">Putative Calmodulin-binding protein 60 B</fullName>
    </submittedName>
</protein>
<feature type="domain" description="Calmodulin binding protein C-terminal" evidence="1">
    <location>
        <begin position="11"/>
        <end position="53"/>
    </location>
</feature>
<organism evidence="2 3">
    <name type="scientific">Cocos nucifera</name>
    <name type="common">Coconut palm</name>
    <dbReference type="NCBI Taxonomy" id="13894"/>
    <lineage>
        <taxon>Eukaryota</taxon>
        <taxon>Viridiplantae</taxon>
        <taxon>Streptophyta</taxon>
        <taxon>Embryophyta</taxon>
        <taxon>Tracheophyta</taxon>
        <taxon>Spermatophyta</taxon>
        <taxon>Magnoliopsida</taxon>
        <taxon>Liliopsida</taxon>
        <taxon>Arecaceae</taxon>
        <taxon>Arecoideae</taxon>
        <taxon>Cocoseae</taxon>
        <taxon>Attaleinae</taxon>
        <taxon>Cocos</taxon>
    </lineage>
</organism>
<dbReference type="Proteomes" id="UP000797356">
    <property type="component" value="Chromosome 2"/>
</dbReference>
<evidence type="ECO:0000313" key="2">
    <source>
        <dbReference type="EMBL" id="KAG1330655.1"/>
    </source>
</evidence>
<evidence type="ECO:0000313" key="3">
    <source>
        <dbReference type="Proteomes" id="UP000797356"/>
    </source>
</evidence>